<dbReference type="EMBL" id="BLXT01005442">
    <property type="protein sequence ID" value="GFO22699.1"/>
    <property type="molecule type" value="Genomic_DNA"/>
</dbReference>
<evidence type="ECO:0000256" key="1">
    <source>
        <dbReference type="SAM" id="MobiDB-lite"/>
    </source>
</evidence>
<evidence type="ECO:0000313" key="2">
    <source>
        <dbReference type="EMBL" id="GFO22699.1"/>
    </source>
</evidence>
<accession>A0AAV4BRA4</accession>
<name>A0AAV4BRA4_9GAST</name>
<feature type="compositionally biased region" description="Polar residues" evidence="1">
    <location>
        <begin position="39"/>
        <end position="51"/>
    </location>
</feature>
<proteinExistence type="predicted"/>
<comment type="caution">
    <text evidence="2">The sequence shown here is derived from an EMBL/GenBank/DDBJ whole genome shotgun (WGS) entry which is preliminary data.</text>
</comment>
<feature type="region of interest" description="Disordered" evidence="1">
    <location>
        <begin position="35"/>
        <end position="56"/>
    </location>
</feature>
<evidence type="ECO:0000313" key="3">
    <source>
        <dbReference type="Proteomes" id="UP000735302"/>
    </source>
</evidence>
<dbReference type="Proteomes" id="UP000735302">
    <property type="component" value="Unassembled WGS sequence"/>
</dbReference>
<reference evidence="2 3" key="1">
    <citation type="journal article" date="2021" name="Elife">
        <title>Chloroplast acquisition without the gene transfer in kleptoplastic sea slugs, Plakobranchus ocellatus.</title>
        <authorList>
            <person name="Maeda T."/>
            <person name="Takahashi S."/>
            <person name="Yoshida T."/>
            <person name="Shimamura S."/>
            <person name="Takaki Y."/>
            <person name="Nagai Y."/>
            <person name="Toyoda A."/>
            <person name="Suzuki Y."/>
            <person name="Arimoto A."/>
            <person name="Ishii H."/>
            <person name="Satoh N."/>
            <person name="Nishiyama T."/>
            <person name="Hasebe M."/>
            <person name="Maruyama T."/>
            <person name="Minagawa J."/>
            <person name="Obokata J."/>
            <person name="Shigenobu S."/>
        </authorList>
    </citation>
    <scope>NUCLEOTIDE SEQUENCE [LARGE SCALE GENOMIC DNA]</scope>
</reference>
<dbReference type="AlphaFoldDB" id="A0AAV4BRA4"/>
<protein>
    <submittedName>
        <fullName evidence="2">Uncharacterized protein</fullName>
    </submittedName>
</protein>
<keyword evidence="3" id="KW-1185">Reference proteome</keyword>
<gene>
    <name evidence="2" type="ORF">PoB_004920400</name>
</gene>
<organism evidence="2 3">
    <name type="scientific">Plakobranchus ocellatus</name>
    <dbReference type="NCBI Taxonomy" id="259542"/>
    <lineage>
        <taxon>Eukaryota</taxon>
        <taxon>Metazoa</taxon>
        <taxon>Spiralia</taxon>
        <taxon>Lophotrochozoa</taxon>
        <taxon>Mollusca</taxon>
        <taxon>Gastropoda</taxon>
        <taxon>Heterobranchia</taxon>
        <taxon>Euthyneura</taxon>
        <taxon>Panpulmonata</taxon>
        <taxon>Sacoglossa</taxon>
        <taxon>Placobranchoidea</taxon>
        <taxon>Plakobranchidae</taxon>
        <taxon>Plakobranchus</taxon>
    </lineage>
</organism>
<sequence>MCLLAAVTSPNLLWILGEKSMTRVMCKSTIRSEALKRPVSSTQKRSTHTPGPNTPLIYATDRPYDVSYDNKMVTSFKAAVRSVLANLRALSLSIVPLAPPKVRTELQSSSA</sequence>